<dbReference type="AlphaFoldDB" id="A0A9J6B7S2"/>
<dbReference type="InterPro" id="IPR056633">
    <property type="entry name" value="DUF7731"/>
</dbReference>
<dbReference type="Proteomes" id="UP000824120">
    <property type="component" value="Chromosome 1"/>
</dbReference>
<evidence type="ECO:0000313" key="3">
    <source>
        <dbReference type="Proteomes" id="UP000824120"/>
    </source>
</evidence>
<dbReference type="OrthoDB" id="1843925at2759"/>
<proteinExistence type="predicted"/>
<dbReference type="PANTHER" id="PTHR34366">
    <property type="entry name" value="OS07G0289901 PROTEIN-RELATED"/>
    <property type="match status" value="1"/>
</dbReference>
<dbReference type="EMBL" id="JACXVP010000001">
    <property type="protein sequence ID" value="KAG5632634.1"/>
    <property type="molecule type" value="Genomic_DNA"/>
</dbReference>
<accession>A0A9J6B7S2</accession>
<dbReference type="Pfam" id="PF24865">
    <property type="entry name" value="DUF7731"/>
    <property type="match status" value="1"/>
</dbReference>
<name>A0A9J6B7S2_SOLCO</name>
<protein>
    <recommendedName>
        <fullName evidence="1">DUF7731 domain-containing protein</fullName>
    </recommendedName>
</protein>
<evidence type="ECO:0000313" key="2">
    <source>
        <dbReference type="EMBL" id="KAG5632634.1"/>
    </source>
</evidence>
<dbReference type="PANTHER" id="PTHR34366:SF2">
    <property type="entry name" value="OS07G0289901 PROTEIN"/>
    <property type="match status" value="1"/>
</dbReference>
<reference evidence="2 3" key="1">
    <citation type="submission" date="2020-09" db="EMBL/GenBank/DDBJ databases">
        <title>De no assembly of potato wild relative species, Solanum commersonii.</title>
        <authorList>
            <person name="Cho K."/>
        </authorList>
    </citation>
    <scope>NUCLEOTIDE SEQUENCE [LARGE SCALE GENOMIC DNA]</scope>
    <source>
        <strain evidence="2">LZ3.2</strain>
        <tissue evidence="2">Leaf</tissue>
    </source>
</reference>
<evidence type="ECO:0000259" key="1">
    <source>
        <dbReference type="Pfam" id="PF24865"/>
    </source>
</evidence>
<sequence length="237" mass="26770">MTSSINTEYLAEQISKWKDYEEVMLSLLTFSLEAEIGLCHISLGRTLRNMKHSLQALTLTCFLFFPFTLGKADDYEGQTAAAGVLGNEYLPNYGDSHQYGGGTIDAQPDYLFSKALQCFTDKHIYSSCEESYRLTETGELHVPPEYTDQYCRGPCLEETHHVLNCLGSILSHFRFYNKATIRAVEETIKEGCSYGPERGLFNVAEHILAYDNTAFRASKSSMLHSFVLMTLALIFFL</sequence>
<organism evidence="2 3">
    <name type="scientific">Solanum commersonii</name>
    <name type="common">Commerson's wild potato</name>
    <name type="synonym">Commerson's nightshade</name>
    <dbReference type="NCBI Taxonomy" id="4109"/>
    <lineage>
        <taxon>Eukaryota</taxon>
        <taxon>Viridiplantae</taxon>
        <taxon>Streptophyta</taxon>
        <taxon>Embryophyta</taxon>
        <taxon>Tracheophyta</taxon>
        <taxon>Spermatophyta</taxon>
        <taxon>Magnoliopsida</taxon>
        <taxon>eudicotyledons</taxon>
        <taxon>Gunneridae</taxon>
        <taxon>Pentapetalae</taxon>
        <taxon>asterids</taxon>
        <taxon>lamiids</taxon>
        <taxon>Solanales</taxon>
        <taxon>Solanaceae</taxon>
        <taxon>Solanoideae</taxon>
        <taxon>Solaneae</taxon>
        <taxon>Solanum</taxon>
    </lineage>
</organism>
<keyword evidence="3" id="KW-1185">Reference proteome</keyword>
<gene>
    <name evidence="2" type="ORF">H5410_004351</name>
</gene>
<comment type="caution">
    <text evidence="2">The sequence shown here is derived from an EMBL/GenBank/DDBJ whole genome shotgun (WGS) entry which is preliminary data.</text>
</comment>
<feature type="domain" description="DUF7731" evidence="1">
    <location>
        <begin position="111"/>
        <end position="207"/>
    </location>
</feature>